<feature type="transmembrane region" description="Helical" evidence="11">
    <location>
        <begin position="229"/>
        <end position="251"/>
    </location>
</feature>
<keyword evidence="4 10" id="KW-1003">Cell membrane</keyword>
<keyword evidence="6 11" id="KW-0812">Transmembrane</keyword>
<dbReference type="EMBL" id="MHTL01000012">
    <property type="protein sequence ID" value="OHA60517.1"/>
    <property type="molecule type" value="Genomic_DNA"/>
</dbReference>
<evidence type="ECO:0000256" key="1">
    <source>
        <dbReference type="ARBA" id="ARBA00004651"/>
    </source>
</evidence>
<feature type="domain" description="ABC3 transporter permease C-terminal" evidence="12">
    <location>
        <begin position="180"/>
        <end position="299"/>
    </location>
</feature>
<dbReference type="GO" id="GO:0051301">
    <property type="term" value="P:cell division"/>
    <property type="evidence" value="ECO:0007669"/>
    <property type="project" value="UniProtKB-KW"/>
</dbReference>
<comment type="caution">
    <text evidence="14">The sequence shown here is derived from an EMBL/GenBank/DDBJ whole genome shotgun (WGS) entry which is preliminary data.</text>
</comment>
<dbReference type="STRING" id="1802440.A2569_01945"/>
<evidence type="ECO:0000313" key="15">
    <source>
        <dbReference type="Proteomes" id="UP000177090"/>
    </source>
</evidence>
<dbReference type="InterPro" id="IPR004513">
    <property type="entry name" value="FtsX"/>
</dbReference>
<evidence type="ECO:0000259" key="12">
    <source>
        <dbReference type="Pfam" id="PF02687"/>
    </source>
</evidence>
<evidence type="ECO:0000256" key="2">
    <source>
        <dbReference type="ARBA" id="ARBA00007379"/>
    </source>
</evidence>
<feature type="transmembrane region" description="Helical" evidence="11">
    <location>
        <begin position="271"/>
        <end position="294"/>
    </location>
</feature>
<sequence>MMRSGFIGFWRNGTVSLAAIFAMLITLSVVGALMVGNVFLSSFLETVKEKVDVTLYFTIDAQEPDILALKKSLETLPEVNRVEYVTREQALLAFRERHKDDAVMLAALEEVGGNPLRASLNIKAKELSQYESVSKFLEGDTALSPGGENIIEKVNYRQNKIVIERMNTILSYTRRVGATIALTLAIMSIMVTVNTISLALYTARDEISVMKLVGAGNNLVRGPFMMQGAMYGIVSAILAAALLYPATFWLGRSTESAFGGLNIFAYYVADFGRLFLSLLGLGIALGIVSSFVALSRYLKV</sequence>
<evidence type="ECO:0000256" key="3">
    <source>
        <dbReference type="ARBA" id="ARBA00021907"/>
    </source>
</evidence>
<name>A0A1G2QJ95_9BACT</name>
<dbReference type="InterPro" id="IPR040690">
    <property type="entry name" value="FtsX_ECD"/>
</dbReference>
<evidence type="ECO:0000256" key="10">
    <source>
        <dbReference type="PIRNR" id="PIRNR003097"/>
    </source>
</evidence>
<dbReference type="AlphaFoldDB" id="A0A1G2QJ95"/>
<keyword evidence="5 10" id="KW-0132">Cell division</keyword>
<evidence type="ECO:0000256" key="7">
    <source>
        <dbReference type="ARBA" id="ARBA00022989"/>
    </source>
</evidence>
<evidence type="ECO:0000259" key="13">
    <source>
        <dbReference type="Pfam" id="PF18075"/>
    </source>
</evidence>
<organism evidence="14 15">
    <name type="scientific">Candidatus Vogelbacteria bacterium RIFOXYD1_FULL_51_18</name>
    <dbReference type="NCBI Taxonomy" id="1802440"/>
    <lineage>
        <taxon>Bacteria</taxon>
        <taxon>Candidatus Vogeliibacteriota</taxon>
    </lineage>
</organism>
<keyword evidence="8 10" id="KW-0472">Membrane</keyword>
<feature type="transmembrane region" description="Helical" evidence="11">
    <location>
        <begin position="176"/>
        <end position="201"/>
    </location>
</feature>
<dbReference type="PIRSF" id="PIRSF003097">
    <property type="entry name" value="FtsX"/>
    <property type="match status" value="1"/>
</dbReference>
<dbReference type="PANTHER" id="PTHR47755">
    <property type="entry name" value="CELL DIVISION PROTEIN FTSX"/>
    <property type="match status" value="1"/>
</dbReference>
<evidence type="ECO:0000313" key="14">
    <source>
        <dbReference type="EMBL" id="OHA60517.1"/>
    </source>
</evidence>
<dbReference type="PANTHER" id="PTHR47755:SF1">
    <property type="entry name" value="CELL DIVISION PROTEIN FTSX"/>
    <property type="match status" value="1"/>
</dbReference>
<dbReference type="GO" id="GO:0005886">
    <property type="term" value="C:plasma membrane"/>
    <property type="evidence" value="ECO:0007669"/>
    <property type="project" value="UniProtKB-SubCell"/>
</dbReference>
<evidence type="ECO:0000256" key="11">
    <source>
        <dbReference type="SAM" id="Phobius"/>
    </source>
</evidence>
<protein>
    <recommendedName>
        <fullName evidence="3 10">Cell division protein FtsX</fullName>
    </recommendedName>
</protein>
<evidence type="ECO:0000256" key="6">
    <source>
        <dbReference type="ARBA" id="ARBA00022692"/>
    </source>
</evidence>
<dbReference type="Proteomes" id="UP000177090">
    <property type="component" value="Unassembled WGS sequence"/>
</dbReference>
<keyword evidence="9 10" id="KW-0131">Cell cycle</keyword>
<evidence type="ECO:0000256" key="4">
    <source>
        <dbReference type="ARBA" id="ARBA00022475"/>
    </source>
</evidence>
<feature type="domain" description="FtsX extracellular" evidence="13">
    <location>
        <begin position="51"/>
        <end position="138"/>
    </location>
</feature>
<accession>A0A1G2QJ95</accession>
<keyword evidence="7 11" id="KW-1133">Transmembrane helix</keyword>
<evidence type="ECO:0000256" key="8">
    <source>
        <dbReference type="ARBA" id="ARBA00023136"/>
    </source>
</evidence>
<dbReference type="Pfam" id="PF18075">
    <property type="entry name" value="FtsX_ECD"/>
    <property type="match status" value="1"/>
</dbReference>
<dbReference type="Pfam" id="PF02687">
    <property type="entry name" value="FtsX"/>
    <property type="match status" value="1"/>
</dbReference>
<gene>
    <name evidence="14" type="ORF">A2569_01945</name>
</gene>
<proteinExistence type="inferred from homology"/>
<evidence type="ECO:0000256" key="5">
    <source>
        <dbReference type="ARBA" id="ARBA00022618"/>
    </source>
</evidence>
<evidence type="ECO:0000256" key="9">
    <source>
        <dbReference type="ARBA" id="ARBA00023306"/>
    </source>
</evidence>
<comment type="similarity">
    <text evidence="2 10">Belongs to the ABC-4 integral membrane protein family. FtsX subfamily.</text>
</comment>
<reference evidence="14 15" key="1">
    <citation type="journal article" date="2016" name="Nat. Commun.">
        <title>Thousands of microbial genomes shed light on interconnected biogeochemical processes in an aquifer system.</title>
        <authorList>
            <person name="Anantharaman K."/>
            <person name="Brown C.T."/>
            <person name="Hug L.A."/>
            <person name="Sharon I."/>
            <person name="Castelle C.J."/>
            <person name="Probst A.J."/>
            <person name="Thomas B.C."/>
            <person name="Singh A."/>
            <person name="Wilkins M.J."/>
            <person name="Karaoz U."/>
            <person name="Brodie E.L."/>
            <person name="Williams K.H."/>
            <person name="Hubbard S.S."/>
            <person name="Banfield J.F."/>
        </authorList>
    </citation>
    <scope>NUCLEOTIDE SEQUENCE [LARGE SCALE GENOMIC DNA]</scope>
</reference>
<comment type="subcellular location">
    <subcellularLocation>
        <location evidence="1">Cell membrane</location>
        <topology evidence="1">Multi-pass membrane protein</topology>
    </subcellularLocation>
</comment>
<dbReference type="Gene3D" id="3.30.70.3040">
    <property type="match status" value="1"/>
</dbReference>
<dbReference type="InterPro" id="IPR003838">
    <property type="entry name" value="ABC3_permease_C"/>
</dbReference>